<dbReference type="Gene3D" id="1.20.58.2150">
    <property type="match status" value="1"/>
</dbReference>
<dbReference type="InterPro" id="IPR029018">
    <property type="entry name" value="Hex-like_dom2"/>
</dbReference>
<organism evidence="3 4">
    <name type="scientific">Geofilum rubicundum JCM 15548</name>
    <dbReference type="NCBI Taxonomy" id="1236989"/>
    <lineage>
        <taxon>Bacteria</taxon>
        <taxon>Pseudomonadati</taxon>
        <taxon>Bacteroidota</taxon>
        <taxon>Bacteroidia</taxon>
        <taxon>Marinilabiliales</taxon>
        <taxon>Marinilabiliaceae</taxon>
        <taxon>Geofilum</taxon>
    </lineage>
</organism>
<dbReference type="Proteomes" id="UP000032900">
    <property type="component" value="Unassembled WGS sequence"/>
</dbReference>
<dbReference type="EMBL" id="BAZW01000068">
    <property type="protein sequence ID" value="GAO31902.1"/>
    <property type="molecule type" value="Genomic_DNA"/>
</dbReference>
<dbReference type="PANTHER" id="PTHR37842:SF2">
    <property type="entry name" value="GYLCOSYL HYDROLASE 115 C-TERMINAL DOMAIN-CONTAINING PROTEIN"/>
    <property type="match status" value="1"/>
</dbReference>
<name>A0A0E9M2D9_9BACT</name>
<accession>A0A0E9M2D9</accession>
<dbReference type="InterPro" id="IPR042301">
    <property type="entry name" value="GH115_sf"/>
</dbReference>
<dbReference type="InterPro" id="IPR031924">
    <property type="entry name" value="GH115"/>
</dbReference>
<dbReference type="AlphaFoldDB" id="A0A0E9M2D9"/>
<sequence length="1056" mass="117094">MAGVDRALIIAGSDRRGTAFGVFALSESMGVSPWYFWGDVAVPQKEALYVAGSYTQQSPGVKYRGIFLNDEDWGLNPWAANTFEPEVGNIGPKTYSTIYELLLRLHANCIWPAMHEFPVETVPFYQVPGNKEMADDYAIVISTSHHEPMMTNSHEYDVSVLGPYNYWTNRETIYKFWEDRVRETASYENIYTIGMRGRDDSGMAAPAGTTNEQKAAKIQNEIIPDQRQMIAEHVNADPTEIPQIFIPYKETLVQYQSGLQLPDDMTIVWPDDNHGYIRQLSTAEERARSGGSGVYYHLSYWGVPRSYLWFSTTPPGMTCSEMLKAWDFEANNYWLVNVGDLKPMEIGTDFFLRMARNPEAFRNFDQHAYFTEWVSQSFGPTHAEAIAEILDRYYQLNIVKRPEHLDRSNSGFSFVDNGDEAQNRLDDFARLTTDANAIYEMLPAEDKSAFYGMVLFQIRASQQVNQRILLAERSRLWARQKRAATNVLAAEAKSAHDALLAEVAFYNKVNADGKWDYMLNPMNISQLPNWARETQNPFIEPSYGSFAPSSTPGLGVAIEGSESPLVKGTPGKLPLFNRPADSQYFIDVFNTGSSPVSWTAHSDESWVILSEVSGQADTRIMVSIDWDNAPFGCDVPGTITIESNGSQQLVNLSVFNPQDLDLSSLPEAVEDNGQVVMEAENYHERTDANGVGWRTVNRATASKDGMTILPVTAPSLDPGNLSSAPTLTYQFHAFTTGPVKIKTQCLPTHRITSDHEGLRYAVSLNGDAPKIIDIHANEYSSTWNVNTLRAASIGTSSHRITEPGLQTVKIFMVDAGVVLDKITVKTDGIYEAEDLSVLASNTSVVTYTDPPASEGKGLHIQSTAVGHYATVVIPDVKATDYMMQVRVKKWGSRGIVQLSVAEEAGGPYTNIGSPFDLYSSSELYIDLEALPVTFTSDGPKYIRFQVTGKNASATNYWVLLDYISLKPVRNICGDGVNSLNKEDVSGVYVYPTVTSGNFMVMAKPGAVIDVFDAKGVQVLHMVSVANSSEITVKQAGMYIITVNVDGDVKPFKVIKT</sequence>
<gene>
    <name evidence="3" type="ORF">JCM15548_14314</name>
</gene>
<reference evidence="3 4" key="1">
    <citation type="journal article" date="2015" name="Microbes Environ.">
        <title>Distribution and evolution of nitrogen fixation genes in the phylum bacteroidetes.</title>
        <authorList>
            <person name="Inoue J."/>
            <person name="Oshima K."/>
            <person name="Suda W."/>
            <person name="Sakamoto M."/>
            <person name="Iino T."/>
            <person name="Noda S."/>
            <person name="Hongoh Y."/>
            <person name="Hattori M."/>
            <person name="Ohkuma M."/>
        </authorList>
    </citation>
    <scope>NUCLEOTIDE SEQUENCE [LARGE SCALE GENOMIC DNA]</scope>
    <source>
        <strain evidence="3">JCM 15548</strain>
    </source>
</reference>
<evidence type="ECO:0000256" key="1">
    <source>
        <dbReference type="ARBA" id="ARBA00022801"/>
    </source>
</evidence>
<proteinExistence type="predicted"/>
<evidence type="ECO:0000259" key="2">
    <source>
        <dbReference type="Pfam" id="PF17829"/>
    </source>
</evidence>
<dbReference type="InterPro" id="IPR041437">
    <property type="entry name" value="GH115_C"/>
</dbReference>
<dbReference type="Gene3D" id="2.60.120.1620">
    <property type="match status" value="1"/>
</dbReference>
<comment type="caution">
    <text evidence="3">The sequence shown here is derived from an EMBL/GenBank/DDBJ whole genome shotgun (WGS) entry which is preliminary data.</text>
</comment>
<dbReference type="Gene3D" id="3.30.379.10">
    <property type="entry name" value="Chitobiase/beta-hexosaminidase domain 2-like"/>
    <property type="match status" value="1"/>
</dbReference>
<dbReference type="Pfam" id="PF15979">
    <property type="entry name" value="Glyco_hydro_115"/>
    <property type="match status" value="1"/>
</dbReference>
<dbReference type="PANTHER" id="PTHR37842">
    <property type="match status" value="1"/>
</dbReference>
<feature type="domain" description="Gylcosyl hydrolase 115 C-terminal" evidence="2">
    <location>
        <begin position="669"/>
        <end position="830"/>
    </location>
</feature>
<evidence type="ECO:0000313" key="3">
    <source>
        <dbReference type="EMBL" id="GAO31902.1"/>
    </source>
</evidence>
<evidence type="ECO:0000313" key="4">
    <source>
        <dbReference type="Proteomes" id="UP000032900"/>
    </source>
</evidence>
<dbReference type="Pfam" id="PF17829">
    <property type="entry name" value="GH115_C"/>
    <property type="match status" value="1"/>
</dbReference>
<dbReference type="Gene3D" id="3.20.20.520">
    <property type="entry name" value="Glycosyl hydrolase family 115"/>
    <property type="match status" value="1"/>
</dbReference>
<dbReference type="GO" id="GO:0005975">
    <property type="term" value="P:carbohydrate metabolic process"/>
    <property type="evidence" value="ECO:0007669"/>
    <property type="project" value="UniProtKB-ARBA"/>
</dbReference>
<keyword evidence="4" id="KW-1185">Reference proteome</keyword>
<dbReference type="STRING" id="1236989.JCM15548_14314"/>
<dbReference type="GO" id="GO:0016787">
    <property type="term" value="F:hydrolase activity"/>
    <property type="evidence" value="ECO:0007669"/>
    <property type="project" value="UniProtKB-KW"/>
</dbReference>
<protein>
    <recommendedName>
        <fullName evidence="2">Gylcosyl hydrolase 115 C-terminal domain-containing protein</fullName>
    </recommendedName>
</protein>
<keyword evidence="1" id="KW-0378">Hydrolase</keyword>